<feature type="transmembrane region" description="Helical" evidence="11">
    <location>
        <begin position="230"/>
        <end position="251"/>
    </location>
</feature>
<dbReference type="PANTHER" id="PTHR47755">
    <property type="entry name" value="CELL DIVISION PROTEIN FTSX"/>
    <property type="match status" value="1"/>
</dbReference>
<sequence>MLIFWQRIFRSATSGFRRNGWLSLVAVFIMTQALLLISIFASLNLVIGASITAINERIDVALFFKETVTQSEAMTLKTQAEQIEGVTQVTYVSSQDALDKFLADHRNRGAILDVVSRDENFLPASLEIKVTDPYLIEGIVGQIIRGDGGKLISQTSLEDNQKLIEKLRNFGGFVQRSSLILALVLIIIALLIIFNTIRITIFTRREEIEIMKLVGATDWYIRWPFIIEGMLYGVIATILSLVLLYVGYLALVKPMVDSYLISAASSPVFTLGFFIFLAALQLVVALVVGGVSSYWATRKHLHV</sequence>
<evidence type="ECO:0000313" key="15">
    <source>
        <dbReference type="Proteomes" id="UP000034913"/>
    </source>
</evidence>
<organism evidence="14 15">
    <name type="scientific">candidate division Kazan bacterium GW2011_GWB1_52_7</name>
    <dbReference type="NCBI Taxonomy" id="1620414"/>
    <lineage>
        <taxon>Bacteria</taxon>
        <taxon>Bacteria division Kazan-3B-28</taxon>
    </lineage>
</organism>
<keyword evidence="8 10" id="KW-0472">Membrane</keyword>
<feature type="transmembrane region" description="Helical" evidence="11">
    <location>
        <begin position="179"/>
        <end position="201"/>
    </location>
</feature>
<dbReference type="GO" id="GO:0051301">
    <property type="term" value="P:cell division"/>
    <property type="evidence" value="ECO:0007669"/>
    <property type="project" value="UniProtKB-KW"/>
</dbReference>
<evidence type="ECO:0000256" key="11">
    <source>
        <dbReference type="SAM" id="Phobius"/>
    </source>
</evidence>
<dbReference type="Pfam" id="PF18075">
    <property type="entry name" value="FtsX_ECD"/>
    <property type="match status" value="1"/>
</dbReference>
<protein>
    <recommendedName>
        <fullName evidence="3 10">Cell division protein FtsX</fullName>
    </recommendedName>
</protein>
<evidence type="ECO:0000259" key="13">
    <source>
        <dbReference type="Pfam" id="PF18075"/>
    </source>
</evidence>
<dbReference type="Proteomes" id="UP000034913">
    <property type="component" value="Unassembled WGS sequence"/>
</dbReference>
<comment type="subcellular location">
    <subcellularLocation>
        <location evidence="1">Cell membrane</location>
        <topology evidence="1">Multi-pass membrane protein</topology>
    </subcellularLocation>
</comment>
<proteinExistence type="inferred from homology"/>
<name>A0A0G1X7C2_UNCK3</name>
<feature type="domain" description="ABC3 transporter permease C-terminal" evidence="12">
    <location>
        <begin position="180"/>
        <end position="299"/>
    </location>
</feature>
<keyword evidence="6 11" id="KW-0812">Transmembrane</keyword>
<dbReference type="PIRSF" id="PIRSF003097">
    <property type="entry name" value="FtsX"/>
    <property type="match status" value="1"/>
</dbReference>
<comment type="similarity">
    <text evidence="2 10">Belongs to the ABC-4 integral membrane protein family. FtsX subfamily.</text>
</comment>
<evidence type="ECO:0000256" key="10">
    <source>
        <dbReference type="PIRNR" id="PIRNR003097"/>
    </source>
</evidence>
<dbReference type="AlphaFoldDB" id="A0A0G1X7C2"/>
<feature type="transmembrane region" description="Helical" evidence="11">
    <location>
        <begin position="271"/>
        <end position="296"/>
    </location>
</feature>
<gene>
    <name evidence="14" type="ORF">VF00_C0002G0211</name>
</gene>
<evidence type="ECO:0000256" key="6">
    <source>
        <dbReference type="ARBA" id="ARBA00022692"/>
    </source>
</evidence>
<keyword evidence="5 10" id="KW-0132">Cell division</keyword>
<dbReference type="EMBL" id="LCRB01000002">
    <property type="protein sequence ID" value="KKW26886.1"/>
    <property type="molecule type" value="Genomic_DNA"/>
</dbReference>
<evidence type="ECO:0000313" key="14">
    <source>
        <dbReference type="EMBL" id="KKW26886.1"/>
    </source>
</evidence>
<dbReference type="InterPro" id="IPR040690">
    <property type="entry name" value="FtsX_ECD"/>
</dbReference>
<dbReference type="InterPro" id="IPR004513">
    <property type="entry name" value="FtsX"/>
</dbReference>
<evidence type="ECO:0000256" key="5">
    <source>
        <dbReference type="ARBA" id="ARBA00022618"/>
    </source>
</evidence>
<evidence type="ECO:0000256" key="2">
    <source>
        <dbReference type="ARBA" id="ARBA00007379"/>
    </source>
</evidence>
<accession>A0A0G1X7C2</accession>
<feature type="transmembrane region" description="Helical" evidence="11">
    <location>
        <begin position="21"/>
        <end position="47"/>
    </location>
</feature>
<evidence type="ECO:0000256" key="1">
    <source>
        <dbReference type="ARBA" id="ARBA00004651"/>
    </source>
</evidence>
<keyword evidence="9 10" id="KW-0131">Cell cycle</keyword>
<dbReference type="PATRIC" id="fig|1620414.3.peg.448"/>
<evidence type="ECO:0000256" key="9">
    <source>
        <dbReference type="ARBA" id="ARBA00023306"/>
    </source>
</evidence>
<dbReference type="GO" id="GO:0005886">
    <property type="term" value="C:plasma membrane"/>
    <property type="evidence" value="ECO:0007669"/>
    <property type="project" value="UniProtKB-SubCell"/>
</dbReference>
<dbReference type="InterPro" id="IPR003838">
    <property type="entry name" value="ABC3_permease_C"/>
</dbReference>
<evidence type="ECO:0000256" key="7">
    <source>
        <dbReference type="ARBA" id="ARBA00022989"/>
    </source>
</evidence>
<keyword evidence="4 10" id="KW-1003">Cell membrane</keyword>
<evidence type="ECO:0000256" key="8">
    <source>
        <dbReference type="ARBA" id="ARBA00023136"/>
    </source>
</evidence>
<evidence type="ECO:0000259" key="12">
    <source>
        <dbReference type="Pfam" id="PF02687"/>
    </source>
</evidence>
<evidence type="ECO:0000256" key="3">
    <source>
        <dbReference type="ARBA" id="ARBA00021907"/>
    </source>
</evidence>
<evidence type="ECO:0000256" key="4">
    <source>
        <dbReference type="ARBA" id="ARBA00022475"/>
    </source>
</evidence>
<comment type="caution">
    <text evidence="14">The sequence shown here is derived from an EMBL/GenBank/DDBJ whole genome shotgun (WGS) entry which is preliminary data.</text>
</comment>
<reference evidence="14 15" key="1">
    <citation type="journal article" date="2015" name="Nature">
        <title>rRNA introns, odd ribosomes, and small enigmatic genomes across a large radiation of phyla.</title>
        <authorList>
            <person name="Brown C.T."/>
            <person name="Hug L.A."/>
            <person name="Thomas B.C."/>
            <person name="Sharon I."/>
            <person name="Castelle C.J."/>
            <person name="Singh A."/>
            <person name="Wilkins M.J."/>
            <person name="Williams K.H."/>
            <person name="Banfield J.F."/>
        </authorList>
    </citation>
    <scope>NUCLEOTIDE SEQUENCE [LARGE SCALE GENOMIC DNA]</scope>
</reference>
<dbReference type="Pfam" id="PF02687">
    <property type="entry name" value="FtsX"/>
    <property type="match status" value="1"/>
</dbReference>
<feature type="domain" description="FtsX extracellular" evidence="13">
    <location>
        <begin position="59"/>
        <end position="143"/>
    </location>
</feature>
<dbReference type="Gene3D" id="3.30.70.3040">
    <property type="match status" value="1"/>
</dbReference>
<keyword evidence="7 11" id="KW-1133">Transmembrane helix</keyword>
<dbReference type="PANTHER" id="PTHR47755:SF1">
    <property type="entry name" value="CELL DIVISION PROTEIN FTSX"/>
    <property type="match status" value="1"/>
</dbReference>